<feature type="signal peptide" evidence="5">
    <location>
        <begin position="1"/>
        <end position="18"/>
    </location>
</feature>
<dbReference type="GO" id="GO:0046872">
    <property type="term" value="F:metal ion binding"/>
    <property type="evidence" value="ECO:0007669"/>
    <property type="project" value="UniProtKB-KW"/>
</dbReference>
<keyword evidence="2 4" id="KW-0479">Metal-binding</keyword>
<dbReference type="InterPro" id="IPR036909">
    <property type="entry name" value="Cyt_c-like_dom_sf"/>
</dbReference>
<evidence type="ECO:0000313" key="8">
    <source>
        <dbReference type="Proteomes" id="UP000198426"/>
    </source>
</evidence>
<keyword evidence="5" id="KW-0732">Signal</keyword>
<reference evidence="7 8" key="1">
    <citation type="submission" date="2017-06" db="EMBL/GenBank/DDBJ databases">
        <authorList>
            <person name="Kim H.J."/>
            <person name="Triplett B.A."/>
        </authorList>
    </citation>
    <scope>NUCLEOTIDE SEQUENCE [LARGE SCALE GENOMIC DNA]</scope>
    <source>
        <strain evidence="7 8">DSM 29339</strain>
    </source>
</reference>
<dbReference type="PROSITE" id="PS51007">
    <property type="entry name" value="CYTC"/>
    <property type="match status" value="1"/>
</dbReference>
<proteinExistence type="predicted"/>
<evidence type="ECO:0000256" key="3">
    <source>
        <dbReference type="ARBA" id="ARBA00023004"/>
    </source>
</evidence>
<dbReference type="SUPFAM" id="SSF46626">
    <property type="entry name" value="Cytochrome c"/>
    <property type="match status" value="1"/>
</dbReference>
<keyword evidence="1 4" id="KW-0349">Heme</keyword>
<dbReference type="EMBL" id="FZOY01000003">
    <property type="protein sequence ID" value="SNS75089.1"/>
    <property type="molecule type" value="Genomic_DNA"/>
</dbReference>
<evidence type="ECO:0000313" key="7">
    <source>
        <dbReference type="EMBL" id="SNS75089.1"/>
    </source>
</evidence>
<accession>A0A239H0Y6</accession>
<evidence type="ECO:0000259" key="6">
    <source>
        <dbReference type="PROSITE" id="PS51007"/>
    </source>
</evidence>
<dbReference type="Gene3D" id="1.10.760.10">
    <property type="entry name" value="Cytochrome c-like domain"/>
    <property type="match status" value="1"/>
</dbReference>
<dbReference type="OrthoDB" id="5514238at2"/>
<feature type="chain" id="PRO_5012737656" evidence="5">
    <location>
        <begin position="19"/>
        <end position="140"/>
    </location>
</feature>
<keyword evidence="8" id="KW-1185">Reference proteome</keyword>
<dbReference type="GO" id="GO:0020037">
    <property type="term" value="F:heme binding"/>
    <property type="evidence" value="ECO:0007669"/>
    <property type="project" value="InterPro"/>
</dbReference>
<sequence length="140" mass="15126">MRNFLIATGAFTITVGLAAVADAQSMQEKIGQFEFTNSCAACHGQDGKGNGSISGYLNTALPDLTQLQANNGGVFPVTKVFETVELGPEAGPHGTRDMPAWGLRYRMRAEQDPDFILDNEGYAKLRVLALIEYLASIQEN</sequence>
<evidence type="ECO:0000256" key="2">
    <source>
        <dbReference type="ARBA" id="ARBA00022723"/>
    </source>
</evidence>
<protein>
    <submittedName>
        <fullName evidence="7">Cytochrome c</fullName>
    </submittedName>
</protein>
<feature type="domain" description="Cytochrome c" evidence="6">
    <location>
        <begin position="26"/>
        <end position="138"/>
    </location>
</feature>
<evidence type="ECO:0000256" key="1">
    <source>
        <dbReference type="ARBA" id="ARBA00022617"/>
    </source>
</evidence>
<dbReference type="Proteomes" id="UP000198426">
    <property type="component" value="Unassembled WGS sequence"/>
</dbReference>
<organism evidence="7 8">
    <name type="scientific">Tropicimonas sediminicola</name>
    <dbReference type="NCBI Taxonomy" id="1031541"/>
    <lineage>
        <taxon>Bacteria</taxon>
        <taxon>Pseudomonadati</taxon>
        <taxon>Pseudomonadota</taxon>
        <taxon>Alphaproteobacteria</taxon>
        <taxon>Rhodobacterales</taxon>
        <taxon>Roseobacteraceae</taxon>
        <taxon>Tropicimonas</taxon>
    </lineage>
</organism>
<gene>
    <name evidence="7" type="ORF">SAMN05421757_103201</name>
</gene>
<dbReference type="RefSeq" id="WP_089232798.1">
    <property type="nucleotide sequence ID" value="NZ_FZOY01000003.1"/>
</dbReference>
<dbReference type="GO" id="GO:0009055">
    <property type="term" value="F:electron transfer activity"/>
    <property type="evidence" value="ECO:0007669"/>
    <property type="project" value="InterPro"/>
</dbReference>
<keyword evidence="3 4" id="KW-0408">Iron</keyword>
<name>A0A239H0Y6_9RHOB</name>
<dbReference type="AlphaFoldDB" id="A0A239H0Y6"/>
<evidence type="ECO:0000256" key="5">
    <source>
        <dbReference type="SAM" id="SignalP"/>
    </source>
</evidence>
<dbReference type="Pfam" id="PF00034">
    <property type="entry name" value="Cytochrom_C"/>
    <property type="match status" value="1"/>
</dbReference>
<dbReference type="InterPro" id="IPR009056">
    <property type="entry name" value="Cyt_c-like_dom"/>
</dbReference>
<evidence type="ECO:0000256" key="4">
    <source>
        <dbReference type="PROSITE-ProRule" id="PRU00433"/>
    </source>
</evidence>